<gene>
    <name evidence="8" type="ORF">NITGR_1060020</name>
</gene>
<dbReference type="PANTHER" id="PTHR33452:SF1">
    <property type="entry name" value="INNER MEMBRANE PROTEIN YPHA-RELATED"/>
    <property type="match status" value="1"/>
</dbReference>
<protein>
    <recommendedName>
        <fullName evidence="10">DoxX family protein</fullName>
    </recommendedName>
</protein>
<dbReference type="GO" id="GO:0005886">
    <property type="term" value="C:plasma membrane"/>
    <property type="evidence" value="ECO:0007669"/>
    <property type="project" value="UniProtKB-SubCell"/>
</dbReference>
<proteinExistence type="inferred from homology"/>
<dbReference type="FunCoup" id="M1YVI7">
    <property type="interactions" value="130"/>
</dbReference>
<feature type="transmembrane region" description="Helical" evidence="7">
    <location>
        <begin position="59"/>
        <end position="80"/>
    </location>
</feature>
<dbReference type="STRING" id="1266370.NITGR_1060020"/>
<evidence type="ECO:0000256" key="6">
    <source>
        <dbReference type="ARBA" id="ARBA00023136"/>
    </source>
</evidence>
<dbReference type="InterPro" id="IPR051907">
    <property type="entry name" value="DoxX-like_oxidoreductase"/>
</dbReference>
<comment type="caution">
    <text evidence="8">The sequence shown here is derived from an EMBL/GenBank/DDBJ whole genome shotgun (WGS) entry which is preliminary data.</text>
</comment>
<reference evidence="8 9" key="1">
    <citation type="journal article" date="2013" name="Front. Microbiol.">
        <title>The genome of Nitrospina gracilis illuminates the metabolism and evolution of the major marine nitrite oxidizer.</title>
        <authorList>
            <person name="Luecker S."/>
            <person name="Nowka B."/>
            <person name="Rattei T."/>
            <person name="Spieck E."/>
            <person name="and Daims H."/>
        </authorList>
    </citation>
    <scope>NUCLEOTIDE SEQUENCE [LARGE SCALE GENOMIC DNA]</scope>
    <source>
        <strain evidence="8 9">3/211</strain>
    </source>
</reference>
<comment type="subcellular location">
    <subcellularLocation>
        <location evidence="1">Cell membrane</location>
        <topology evidence="1">Multi-pass membrane protein</topology>
    </subcellularLocation>
</comment>
<dbReference type="InParanoid" id="M1YVI7"/>
<evidence type="ECO:0000256" key="7">
    <source>
        <dbReference type="SAM" id="Phobius"/>
    </source>
</evidence>
<evidence type="ECO:0000256" key="3">
    <source>
        <dbReference type="ARBA" id="ARBA00022475"/>
    </source>
</evidence>
<evidence type="ECO:0008006" key="10">
    <source>
        <dbReference type="Google" id="ProtNLM"/>
    </source>
</evidence>
<dbReference type="EMBL" id="CAQJ01000009">
    <property type="protein sequence ID" value="CCQ89495.1"/>
    <property type="molecule type" value="Genomic_DNA"/>
</dbReference>
<keyword evidence="4 7" id="KW-0812">Transmembrane</keyword>
<dbReference type="InterPro" id="IPR032808">
    <property type="entry name" value="DoxX"/>
</dbReference>
<evidence type="ECO:0000313" key="8">
    <source>
        <dbReference type="EMBL" id="CCQ89495.1"/>
    </source>
</evidence>
<dbReference type="AlphaFoldDB" id="M1YVI7"/>
<organism evidence="8 9">
    <name type="scientific">Nitrospina gracilis (strain 3/211)</name>
    <dbReference type="NCBI Taxonomy" id="1266370"/>
    <lineage>
        <taxon>Bacteria</taxon>
        <taxon>Pseudomonadati</taxon>
        <taxon>Nitrospinota/Tectimicrobiota group</taxon>
        <taxon>Nitrospinota</taxon>
        <taxon>Nitrospinia</taxon>
        <taxon>Nitrospinales</taxon>
        <taxon>Nitrospinaceae</taxon>
        <taxon>Nitrospina</taxon>
    </lineage>
</organism>
<evidence type="ECO:0000256" key="1">
    <source>
        <dbReference type="ARBA" id="ARBA00004651"/>
    </source>
</evidence>
<name>M1YVI7_NITG3</name>
<dbReference type="HOGENOM" id="CLU_058421_3_4_0"/>
<evidence type="ECO:0000313" key="9">
    <source>
        <dbReference type="Proteomes" id="UP000011704"/>
    </source>
</evidence>
<dbReference type="Pfam" id="PF07681">
    <property type="entry name" value="DoxX"/>
    <property type="match status" value="1"/>
</dbReference>
<feature type="transmembrane region" description="Helical" evidence="7">
    <location>
        <begin position="125"/>
        <end position="145"/>
    </location>
</feature>
<dbReference type="PANTHER" id="PTHR33452">
    <property type="entry name" value="OXIDOREDUCTASE CATD-RELATED"/>
    <property type="match status" value="1"/>
</dbReference>
<comment type="similarity">
    <text evidence="2">Belongs to the DoxX family.</text>
</comment>
<keyword evidence="6 7" id="KW-0472">Membrane</keyword>
<evidence type="ECO:0000256" key="2">
    <source>
        <dbReference type="ARBA" id="ARBA00006679"/>
    </source>
</evidence>
<sequence>MSAKPIMQKMFETENRTGPMIVRVLLGLVIFPHGAQKLLGWFGGFGLEGTLGFFTQTMGIPMVIALLVIAGEFFGALGLITGFLTRFSAFGIFVTMMGAMFMAHWDNGFFMNWSGKQAGEGFEFHLLAMGMAAALMVSGGGKYSVDDWIAKTFFHHKKFHKQEAADNGAIAHPEPYSSHRTLQESAR</sequence>
<keyword evidence="9" id="KW-1185">Reference proteome</keyword>
<feature type="transmembrane region" description="Helical" evidence="7">
    <location>
        <begin position="20"/>
        <end position="39"/>
    </location>
</feature>
<accession>M1YVI7</accession>
<dbReference type="Proteomes" id="UP000011704">
    <property type="component" value="Unassembled WGS sequence"/>
</dbReference>
<feature type="transmembrane region" description="Helical" evidence="7">
    <location>
        <begin position="87"/>
        <end position="105"/>
    </location>
</feature>
<evidence type="ECO:0000256" key="5">
    <source>
        <dbReference type="ARBA" id="ARBA00022989"/>
    </source>
</evidence>
<evidence type="ECO:0000256" key="4">
    <source>
        <dbReference type="ARBA" id="ARBA00022692"/>
    </source>
</evidence>
<keyword evidence="3" id="KW-1003">Cell membrane</keyword>
<keyword evidence="5 7" id="KW-1133">Transmembrane helix</keyword>